<dbReference type="RefSeq" id="WP_233053957.1">
    <property type="nucleotide sequence ID" value="NZ_JAIMJA010000018.1"/>
</dbReference>
<dbReference type="GO" id="GO:0003677">
    <property type="term" value="F:DNA binding"/>
    <property type="evidence" value="ECO:0007669"/>
    <property type="project" value="UniProtKB-KW"/>
</dbReference>
<keyword evidence="4" id="KW-1185">Reference proteome</keyword>
<dbReference type="SUPFAM" id="SSF50249">
    <property type="entry name" value="Nucleic acid-binding proteins"/>
    <property type="match status" value="1"/>
</dbReference>
<evidence type="ECO:0000256" key="1">
    <source>
        <dbReference type="ARBA" id="ARBA00023125"/>
    </source>
</evidence>
<protein>
    <submittedName>
        <fullName evidence="3">Single-stranded DNA-binding protein</fullName>
    </submittedName>
</protein>
<dbReference type="Pfam" id="PF00436">
    <property type="entry name" value="SSB"/>
    <property type="match status" value="1"/>
</dbReference>
<accession>A0ABS8WF41</accession>
<dbReference type="Proteomes" id="UP001201273">
    <property type="component" value="Unassembled WGS sequence"/>
</dbReference>
<dbReference type="PROSITE" id="PS50935">
    <property type="entry name" value="SSB"/>
    <property type="match status" value="1"/>
</dbReference>
<evidence type="ECO:0000313" key="3">
    <source>
        <dbReference type="EMBL" id="MCE2596313.1"/>
    </source>
</evidence>
<dbReference type="Gene3D" id="2.40.50.140">
    <property type="entry name" value="Nucleic acid-binding proteins"/>
    <property type="match status" value="1"/>
</dbReference>
<evidence type="ECO:0000256" key="2">
    <source>
        <dbReference type="PROSITE-ProRule" id="PRU00252"/>
    </source>
</evidence>
<evidence type="ECO:0000313" key="4">
    <source>
        <dbReference type="Proteomes" id="UP001201273"/>
    </source>
</evidence>
<dbReference type="InterPro" id="IPR000424">
    <property type="entry name" value="Primosome_PriB/ssb"/>
</dbReference>
<name>A0ABS8WF41_9GAMM</name>
<sequence>MNNQVLGCQVNLLGNVVSKQNTVRYFADGKAVLMLDLVVKKSWKTAQGEFKTHDTFVTVRVLDTLAEQLAKRVQAGDALFVQGRLGKYIEAVQCQWADKNKLFWNQVYCSGVVSQIERLKSVSDADYIKLLLQVEQLSLEVNLRGKTAELMLDKLTEQQSLLVEGALGSKSVKTPQGYERQYWIDGHTCVNFDNS</sequence>
<proteinExistence type="predicted"/>
<gene>
    <name evidence="3" type="ORF">K6Y31_16045</name>
</gene>
<keyword evidence="1 2" id="KW-0238">DNA-binding</keyword>
<dbReference type="InterPro" id="IPR012340">
    <property type="entry name" value="NA-bd_OB-fold"/>
</dbReference>
<organism evidence="3 4">
    <name type="scientific">Motilimonas cestriensis</name>
    <dbReference type="NCBI Taxonomy" id="2742685"/>
    <lineage>
        <taxon>Bacteria</taxon>
        <taxon>Pseudomonadati</taxon>
        <taxon>Pseudomonadota</taxon>
        <taxon>Gammaproteobacteria</taxon>
        <taxon>Alteromonadales</taxon>
        <taxon>Alteromonadales genera incertae sedis</taxon>
        <taxon>Motilimonas</taxon>
    </lineage>
</organism>
<dbReference type="EMBL" id="JAIMJA010000018">
    <property type="protein sequence ID" value="MCE2596313.1"/>
    <property type="molecule type" value="Genomic_DNA"/>
</dbReference>
<comment type="caution">
    <text evidence="3">The sequence shown here is derived from an EMBL/GenBank/DDBJ whole genome shotgun (WGS) entry which is preliminary data.</text>
</comment>
<reference evidence="3 4" key="1">
    <citation type="journal article" date="2022" name="Environ. Microbiol. Rep.">
        <title>Eco-phylogenetic analyses reveal divergent evolution of vitamin B12 metabolism in the marine bacterial family 'Psychromonadaceae'.</title>
        <authorList>
            <person name="Jin X."/>
            <person name="Yang Y."/>
            <person name="Cao H."/>
            <person name="Gao B."/>
            <person name="Zhao Z."/>
        </authorList>
    </citation>
    <scope>NUCLEOTIDE SEQUENCE [LARGE SCALE GENOMIC DNA]</scope>
    <source>
        <strain evidence="3 4">MKS20</strain>
    </source>
</reference>